<proteinExistence type="predicted"/>
<evidence type="ECO:0000313" key="2">
    <source>
        <dbReference type="Proteomes" id="UP001054945"/>
    </source>
</evidence>
<dbReference type="EMBL" id="BPLR01007887">
    <property type="protein sequence ID" value="GIY20458.1"/>
    <property type="molecule type" value="Genomic_DNA"/>
</dbReference>
<sequence length="202" mass="22679">MPSSILWQVFLSTPGPSSESKSGTCIAIQFTSPTFSVGNTEFETSPTYFSQSCTLSSIPANKSKAGGTGGRKGKIPLNLIKTAERTVGMNCRLDRNVSFFAAPLHLLPSSFLHLISRHQERISVGRISAYGFPRDLDSYCFGWGETEFFIGVAQPPEKDWDKAILKMWCYWDTVWLRTVVRRLSFQMTYSSLLRIFALPPKF</sequence>
<gene>
    <name evidence="1" type="ORF">CEXT_225831</name>
</gene>
<protein>
    <submittedName>
        <fullName evidence="1">Uncharacterized protein</fullName>
    </submittedName>
</protein>
<comment type="caution">
    <text evidence="1">The sequence shown here is derived from an EMBL/GenBank/DDBJ whole genome shotgun (WGS) entry which is preliminary data.</text>
</comment>
<organism evidence="1 2">
    <name type="scientific">Caerostris extrusa</name>
    <name type="common">Bark spider</name>
    <name type="synonym">Caerostris bankana</name>
    <dbReference type="NCBI Taxonomy" id="172846"/>
    <lineage>
        <taxon>Eukaryota</taxon>
        <taxon>Metazoa</taxon>
        <taxon>Ecdysozoa</taxon>
        <taxon>Arthropoda</taxon>
        <taxon>Chelicerata</taxon>
        <taxon>Arachnida</taxon>
        <taxon>Araneae</taxon>
        <taxon>Araneomorphae</taxon>
        <taxon>Entelegynae</taxon>
        <taxon>Araneoidea</taxon>
        <taxon>Araneidae</taxon>
        <taxon>Caerostris</taxon>
    </lineage>
</organism>
<keyword evidence="2" id="KW-1185">Reference proteome</keyword>
<dbReference type="AlphaFoldDB" id="A0AAV4REQ8"/>
<accession>A0AAV4REQ8</accession>
<reference evidence="1 2" key="1">
    <citation type="submission" date="2021-06" db="EMBL/GenBank/DDBJ databases">
        <title>Caerostris extrusa draft genome.</title>
        <authorList>
            <person name="Kono N."/>
            <person name="Arakawa K."/>
        </authorList>
    </citation>
    <scope>NUCLEOTIDE SEQUENCE [LARGE SCALE GENOMIC DNA]</scope>
</reference>
<name>A0AAV4REQ8_CAEEX</name>
<evidence type="ECO:0000313" key="1">
    <source>
        <dbReference type="EMBL" id="GIY20458.1"/>
    </source>
</evidence>
<dbReference type="Proteomes" id="UP001054945">
    <property type="component" value="Unassembled WGS sequence"/>
</dbReference>